<dbReference type="AlphaFoldDB" id="A0A3L9Y1X4"/>
<dbReference type="InterPro" id="IPR050736">
    <property type="entry name" value="Sensor_HK_Regulatory"/>
</dbReference>
<dbReference type="InterPro" id="IPR013656">
    <property type="entry name" value="PAS_4"/>
</dbReference>
<dbReference type="SMART" id="SM00388">
    <property type="entry name" value="HisKA"/>
    <property type="match status" value="1"/>
</dbReference>
<keyword evidence="6" id="KW-0902">Two-component regulatory system</keyword>
<dbReference type="PROSITE" id="PS50112">
    <property type="entry name" value="PAS"/>
    <property type="match status" value="2"/>
</dbReference>
<dbReference type="SUPFAM" id="SSF55785">
    <property type="entry name" value="PYP-like sensor domain (PAS domain)"/>
    <property type="match status" value="2"/>
</dbReference>
<dbReference type="InterPro" id="IPR036890">
    <property type="entry name" value="HATPase_C_sf"/>
</dbReference>
<dbReference type="SMART" id="SM00091">
    <property type="entry name" value="PAS"/>
    <property type="match status" value="2"/>
</dbReference>
<dbReference type="PANTHER" id="PTHR43711:SF30">
    <property type="entry name" value="HISTIDINE KINASE"/>
    <property type="match status" value="1"/>
</dbReference>
<dbReference type="PROSITE" id="PS50109">
    <property type="entry name" value="HIS_KIN"/>
    <property type="match status" value="1"/>
</dbReference>
<name>A0A3L9Y1X4_9RHOB</name>
<keyword evidence="7" id="KW-1133">Transmembrane helix</keyword>
<dbReference type="EC" id="2.7.13.3" evidence="2"/>
<evidence type="ECO:0000256" key="3">
    <source>
        <dbReference type="ARBA" id="ARBA00022553"/>
    </source>
</evidence>
<keyword evidence="11" id="KW-1185">Reference proteome</keyword>
<protein>
    <recommendedName>
        <fullName evidence="2">histidine kinase</fullName>
        <ecNumber evidence="2">2.7.13.3</ecNumber>
    </recommendedName>
</protein>
<dbReference type="SUPFAM" id="SSF47384">
    <property type="entry name" value="Homodimeric domain of signal transducing histidine kinase"/>
    <property type="match status" value="1"/>
</dbReference>
<keyword evidence="4" id="KW-0808">Transferase</keyword>
<keyword evidence="5 10" id="KW-0418">Kinase</keyword>
<evidence type="ECO:0000256" key="6">
    <source>
        <dbReference type="ARBA" id="ARBA00023012"/>
    </source>
</evidence>
<dbReference type="CDD" id="cd00130">
    <property type="entry name" value="PAS"/>
    <property type="match status" value="2"/>
</dbReference>
<dbReference type="PRINTS" id="PR00344">
    <property type="entry name" value="BCTRLSENSOR"/>
</dbReference>
<dbReference type="InterPro" id="IPR035965">
    <property type="entry name" value="PAS-like_dom_sf"/>
</dbReference>
<feature type="transmembrane region" description="Helical" evidence="7">
    <location>
        <begin position="44"/>
        <end position="64"/>
    </location>
</feature>
<dbReference type="InterPro" id="IPR005467">
    <property type="entry name" value="His_kinase_dom"/>
</dbReference>
<dbReference type="Pfam" id="PF13426">
    <property type="entry name" value="PAS_9"/>
    <property type="match status" value="1"/>
</dbReference>
<feature type="domain" description="Histidine kinase" evidence="8">
    <location>
        <begin position="327"/>
        <end position="546"/>
    </location>
</feature>
<reference evidence="10 11" key="1">
    <citation type="submission" date="2018-10" db="EMBL/GenBank/DDBJ databases">
        <authorList>
            <person name="Jung H.S."/>
            <person name="Jeon C.O."/>
        </authorList>
    </citation>
    <scope>NUCLEOTIDE SEQUENCE [LARGE SCALE GENOMIC DNA]</scope>
    <source>
        <strain evidence="10 11">MA-7-27</strain>
    </source>
</reference>
<dbReference type="InterPro" id="IPR004358">
    <property type="entry name" value="Sig_transdc_His_kin-like_C"/>
</dbReference>
<evidence type="ECO:0000313" key="10">
    <source>
        <dbReference type="EMBL" id="RMA41238.1"/>
    </source>
</evidence>
<sequence>MKRIRKISLMALVVSNTAVALGLTVLLHNWVPSITEAGPERFTLLFMVTSALVALITVISIAYAKITDPKVASAMSAAFDEAIGLRDQALSEHTIVSVASRDGRIKEVNQNFVKAFGYEIDEIVGQSPAILYGDNEDEPTYSDVWAIVSEAGYWQGEQHLKAKNGNIVIVQTTIIPRFDKSGVHVDSISIRTDLTKARAEAASDGRNAVIEGLPDGVIVYDPDSFEIIYANKNCRKRLGWQQGDLDGKKMSDTFTKFDHDLFERYLAPLLNGEEKEVTIEVMHDQGPVEILTHFDTGPHGKPSLISVIRDITERKQAESLKLNSVSMVSHELRTPLTSIKGALRLIESGAVGELSPDIRRMISVAHRNSDRLLEIVNDILALEKIDSGEMSFVNKQMDLRDLLQEAAEANAGYGEQFGVQYAVAAMDKPALVCGDQSRLMQVMSNLMSNAAKFSPPGADVDLYIEDRSDAWRVCVADHGPGIPESAHKTLFDSFFQVEGTSEHSRPGTGLGLTISKKIVQRHGGTIAFDTRLGKGTTFYFELTKLDAGEAGMLIEAEAVDARNTAVA</sequence>
<feature type="domain" description="PAS" evidence="9">
    <location>
        <begin position="96"/>
        <end position="127"/>
    </location>
</feature>
<dbReference type="SUPFAM" id="SSF55874">
    <property type="entry name" value="ATPase domain of HSP90 chaperone/DNA topoisomerase II/histidine kinase"/>
    <property type="match status" value="1"/>
</dbReference>
<evidence type="ECO:0000256" key="1">
    <source>
        <dbReference type="ARBA" id="ARBA00000085"/>
    </source>
</evidence>
<evidence type="ECO:0000256" key="5">
    <source>
        <dbReference type="ARBA" id="ARBA00022777"/>
    </source>
</evidence>
<dbReference type="NCBIfam" id="TIGR00229">
    <property type="entry name" value="sensory_box"/>
    <property type="match status" value="2"/>
</dbReference>
<dbReference type="GO" id="GO:0000155">
    <property type="term" value="F:phosphorelay sensor kinase activity"/>
    <property type="evidence" value="ECO:0007669"/>
    <property type="project" value="InterPro"/>
</dbReference>
<keyword evidence="3" id="KW-0597">Phosphoprotein</keyword>
<evidence type="ECO:0000259" key="8">
    <source>
        <dbReference type="PROSITE" id="PS50109"/>
    </source>
</evidence>
<comment type="caution">
    <text evidence="10">The sequence shown here is derived from an EMBL/GenBank/DDBJ whole genome shotgun (WGS) entry which is preliminary data.</text>
</comment>
<evidence type="ECO:0000259" key="9">
    <source>
        <dbReference type="PROSITE" id="PS50112"/>
    </source>
</evidence>
<comment type="catalytic activity">
    <reaction evidence="1">
        <text>ATP + protein L-histidine = ADP + protein N-phospho-L-histidine.</text>
        <dbReference type="EC" id="2.7.13.3"/>
    </reaction>
</comment>
<accession>A0A3L9Y1X4</accession>
<evidence type="ECO:0000256" key="7">
    <source>
        <dbReference type="SAM" id="Phobius"/>
    </source>
</evidence>
<dbReference type="Pfam" id="PF02518">
    <property type="entry name" value="HATPase_c"/>
    <property type="match status" value="1"/>
</dbReference>
<dbReference type="Pfam" id="PF00512">
    <property type="entry name" value="HisKA"/>
    <property type="match status" value="1"/>
</dbReference>
<proteinExistence type="predicted"/>
<feature type="domain" description="PAS" evidence="9">
    <location>
        <begin position="209"/>
        <end position="273"/>
    </location>
</feature>
<dbReference type="InterPro" id="IPR036097">
    <property type="entry name" value="HisK_dim/P_sf"/>
</dbReference>
<gene>
    <name evidence="10" type="ORF">D9R08_15390</name>
</gene>
<keyword evidence="7" id="KW-0472">Membrane</keyword>
<dbReference type="Gene3D" id="1.10.287.130">
    <property type="match status" value="1"/>
</dbReference>
<evidence type="ECO:0000313" key="11">
    <source>
        <dbReference type="Proteomes" id="UP000281343"/>
    </source>
</evidence>
<dbReference type="CDD" id="cd00082">
    <property type="entry name" value="HisKA"/>
    <property type="match status" value="1"/>
</dbReference>
<dbReference type="EMBL" id="RCNT01000008">
    <property type="protein sequence ID" value="RMA41238.1"/>
    <property type="molecule type" value="Genomic_DNA"/>
</dbReference>
<dbReference type="Gene3D" id="3.30.565.10">
    <property type="entry name" value="Histidine kinase-like ATPase, C-terminal domain"/>
    <property type="match status" value="1"/>
</dbReference>
<evidence type="ECO:0000256" key="4">
    <source>
        <dbReference type="ARBA" id="ARBA00022679"/>
    </source>
</evidence>
<organism evidence="10 11">
    <name type="scientific">Rhodophyticola porphyridii</name>
    <dbReference type="NCBI Taxonomy" id="1852017"/>
    <lineage>
        <taxon>Bacteria</taxon>
        <taxon>Pseudomonadati</taxon>
        <taxon>Pseudomonadota</taxon>
        <taxon>Alphaproteobacteria</taxon>
        <taxon>Rhodobacterales</taxon>
        <taxon>Roseobacteraceae</taxon>
        <taxon>Rhodophyticola</taxon>
    </lineage>
</organism>
<dbReference type="InterPro" id="IPR000014">
    <property type="entry name" value="PAS"/>
</dbReference>
<dbReference type="InterPro" id="IPR003594">
    <property type="entry name" value="HATPase_dom"/>
</dbReference>
<dbReference type="Pfam" id="PF08448">
    <property type="entry name" value="PAS_4"/>
    <property type="match status" value="1"/>
</dbReference>
<dbReference type="Proteomes" id="UP000281343">
    <property type="component" value="Unassembled WGS sequence"/>
</dbReference>
<dbReference type="PANTHER" id="PTHR43711">
    <property type="entry name" value="TWO-COMPONENT HISTIDINE KINASE"/>
    <property type="match status" value="1"/>
</dbReference>
<dbReference type="FunFam" id="3.30.565.10:FF:000006">
    <property type="entry name" value="Sensor histidine kinase WalK"/>
    <property type="match status" value="1"/>
</dbReference>
<evidence type="ECO:0000256" key="2">
    <source>
        <dbReference type="ARBA" id="ARBA00012438"/>
    </source>
</evidence>
<dbReference type="SMART" id="SM00387">
    <property type="entry name" value="HATPase_c"/>
    <property type="match status" value="1"/>
</dbReference>
<dbReference type="Gene3D" id="3.30.450.20">
    <property type="entry name" value="PAS domain"/>
    <property type="match status" value="2"/>
</dbReference>
<dbReference type="InterPro" id="IPR003661">
    <property type="entry name" value="HisK_dim/P_dom"/>
</dbReference>
<keyword evidence="7" id="KW-0812">Transmembrane</keyword>